<reference evidence="2" key="1">
    <citation type="submission" date="2020-06" db="EMBL/GenBank/DDBJ databases">
        <authorList>
            <person name="Li T."/>
            <person name="Hu X."/>
            <person name="Zhang T."/>
            <person name="Song X."/>
            <person name="Zhang H."/>
            <person name="Dai N."/>
            <person name="Sheng W."/>
            <person name="Hou X."/>
            <person name="Wei L."/>
        </authorList>
    </citation>
    <scope>NUCLEOTIDE SEQUENCE</scope>
    <source>
        <strain evidence="2">KEN1</strain>
        <tissue evidence="2">Leaf</tissue>
    </source>
</reference>
<dbReference type="InterPro" id="IPR043502">
    <property type="entry name" value="DNA/RNA_pol_sf"/>
</dbReference>
<dbReference type="PANTHER" id="PTHR11439">
    <property type="entry name" value="GAG-POL-RELATED RETROTRANSPOSON"/>
    <property type="match status" value="1"/>
</dbReference>
<dbReference type="InterPro" id="IPR013103">
    <property type="entry name" value="RVT_2"/>
</dbReference>
<protein>
    <submittedName>
        <fullName evidence="2">Retrovirus-related Pol polyprotein from transposon RE1</fullName>
    </submittedName>
</protein>
<name>A0AAW2XVC9_9LAMI</name>
<reference evidence="2" key="2">
    <citation type="journal article" date="2024" name="Plant">
        <title>Genomic evolution and insights into agronomic trait innovations of Sesamum species.</title>
        <authorList>
            <person name="Miao H."/>
            <person name="Wang L."/>
            <person name="Qu L."/>
            <person name="Liu H."/>
            <person name="Sun Y."/>
            <person name="Le M."/>
            <person name="Wang Q."/>
            <person name="Wei S."/>
            <person name="Zheng Y."/>
            <person name="Lin W."/>
            <person name="Duan Y."/>
            <person name="Cao H."/>
            <person name="Xiong S."/>
            <person name="Wang X."/>
            <person name="Wei L."/>
            <person name="Li C."/>
            <person name="Ma Q."/>
            <person name="Ju M."/>
            <person name="Zhao R."/>
            <person name="Li G."/>
            <person name="Mu C."/>
            <person name="Tian Q."/>
            <person name="Mei H."/>
            <person name="Zhang T."/>
            <person name="Gao T."/>
            <person name="Zhang H."/>
        </authorList>
    </citation>
    <scope>NUCLEOTIDE SEQUENCE</scope>
    <source>
        <strain evidence="2">KEN1</strain>
    </source>
</reference>
<proteinExistence type="predicted"/>
<evidence type="ECO:0000313" key="2">
    <source>
        <dbReference type="EMBL" id="KAL0458067.1"/>
    </source>
</evidence>
<feature type="domain" description="Reverse transcriptase Ty1/copia-type" evidence="1">
    <location>
        <begin position="81"/>
        <end position="161"/>
    </location>
</feature>
<dbReference type="AlphaFoldDB" id="A0AAW2XVC9"/>
<accession>A0AAW2XVC9</accession>
<evidence type="ECO:0000259" key="1">
    <source>
        <dbReference type="Pfam" id="PF07727"/>
    </source>
</evidence>
<dbReference type="PANTHER" id="PTHR11439:SF465">
    <property type="entry name" value="REVERSE TRANSCRIPTASE TY1_COPIA-TYPE DOMAIN-CONTAINING PROTEIN"/>
    <property type="match status" value="1"/>
</dbReference>
<sequence>MADEIQALENNNTWSLTPLPEGKQVLGSKWVYKLKLGPDGSVSRYKARLVAKGYTQVEGVDYTESFSPIAKSITVATDGFLALLVYVDDILIMGPNEDLIVAVKQHLDILFTIKDLGYVKCFLGLEMSRSSARMNVSEQKYVTDIITDTGLTDAKPVLTPLPQGIKLSTEIGALLTDPERYRRLIGHLLYLGFTRPDVSFVVQQLSQVLHHPTDQHWAAALHVVLYLKGTASAGLFFPASPSFQLMAYADADWGLVVIRVARSLVTVFFLALPHFLENQEAKHCFLFLS</sequence>
<comment type="caution">
    <text evidence="2">The sequence shown here is derived from an EMBL/GenBank/DDBJ whole genome shotgun (WGS) entry which is preliminary data.</text>
</comment>
<dbReference type="EMBL" id="JACGWN010000002">
    <property type="protein sequence ID" value="KAL0458067.1"/>
    <property type="molecule type" value="Genomic_DNA"/>
</dbReference>
<organism evidence="2">
    <name type="scientific">Sesamum latifolium</name>
    <dbReference type="NCBI Taxonomy" id="2727402"/>
    <lineage>
        <taxon>Eukaryota</taxon>
        <taxon>Viridiplantae</taxon>
        <taxon>Streptophyta</taxon>
        <taxon>Embryophyta</taxon>
        <taxon>Tracheophyta</taxon>
        <taxon>Spermatophyta</taxon>
        <taxon>Magnoliopsida</taxon>
        <taxon>eudicotyledons</taxon>
        <taxon>Gunneridae</taxon>
        <taxon>Pentapetalae</taxon>
        <taxon>asterids</taxon>
        <taxon>lamiids</taxon>
        <taxon>Lamiales</taxon>
        <taxon>Pedaliaceae</taxon>
        <taxon>Sesamum</taxon>
    </lineage>
</organism>
<gene>
    <name evidence="2" type="ORF">Slati_0433900</name>
</gene>
<dbReference type="SUPFAM" id="SSF56672">
    <property type="entry name" value="DNA/RNA polymerases"/>
    <property type="match status" value="1"/>
</dbReference>
<feature type="domain" description="Reverse transcriptase Ty1/copia-type" evidence="1">
    <location>
        <begin position="11"/>
        <end position="72"/>
    </location>
</feature>
<dbReference type="Pfam" id="PF07727">
    <property type="entry name" value="RVT_2"/>
    <property type="match status" value="2"/>
</dbReference>